<organism evidence="1 2">
    <name type="scientific">Dermacentor silvarum</name>
    <name type="common">Tick</name>
    <dbReference type="NCBI Taxonomy" id="543639"/>
    <lineage>
        <taxon>Eukaryota</taxon>
        <taxon>Metazoa</taxon>
        <taxon>Ecdysozoa</taxon>
        <taxon>Arthropoda</taxon>
        <taxon>Chelicerata</taxon>
        <taxon>Arachnida</taxon>
        <taxon>Acari</taxon>
        <taxon>Parasitiformes</taxon>
        <taxon>Ixodida</taxon>
        <taxon>Ixodoidea</taxon>
        <taxon>Ixodidae</taxon>
        <taxon>Rhipicephalinae</taxon>
        <taxon>Dermacentor</taxon>
    </lineage>
</organism>
<reference evidence="1" key="1">
    <citation type="submission" date="2020-05" db="EMBL/GenBank/DDBJ databases">
        <title>Large-scale comparative analyses of tick genomes elucidate their genetic diversity and vector capacities.</title>
        <authorList>
            <person name="Jia N."/>
            <person name="Wang J."/>
            <person name="Shi W."/>
            <person name="Du L."/>
            <person name="Sun Y."/>
            <person name="Zhan W."/>
            <person name="Jiang J."/>
            <person name="Wang Q."/>
            <person name="Zhang B."/>
            <person name="Ji P."/>
            <person name="Sakyi L.B."/>
            <person name="Cui X."/>
            <person name="Yuan T."/>
            <person name="Jiang B."/>
            <person name="Yang W."/>
            <person name="Lam T.T.-Y."/>
            <person name="Chang Q."/>
            <person name="Ding S."/>
            <person name="Wang X."/>
            <person name="Zhu J."/>
            <person name="Ruan X."/>
            <person name="Zhao L."/>
            <person name="Wei J."/>
            <person name="Que T."/>
            <person name="Du C."/>
            <person name="Cheng J."/>
            <person name="Dai P."/>
            <person name="Han X."/>
            <person name="Huang E."/>
            <person name="Gao Y."/>
            <person name="Liu J."/>
            <person name="Shao H."/>
            <person name="Ye R."/>
            <person name="Li L."/>
            <person name="Wei W."/>
            <person name="Wang X."/>
            <person name="Wang C."/>
            <person name="Yang T."/>
            <person name="Huo Q."/>
            <person name="Li W."/>
            <person name="Guo W."/>
            <person name="Chen H."/>
            <person name="Zhou L."/>
            <person name="Ni X."/>
            <person name="Tian J."/>
            <person name="Zhou Y."/>
            <person name="Sheng Y."/>
            <person name="Liu T."/>
            <person name="Pan Y."/>
            <person name="Xia L."/>
            <person name="Li J."/>
            <person name="Zhao F."/>
            <person name="Cao W."/>
        </authorList>
    </citation>
    <scope>NUCLEOTIDE SEQUENCE</scope>
    <source>
        <strain evidence="1">Dsil-2018</strain>
    </source>
</reference>
<sequence>MKEESLVAQSLVFDEVSATGGVAKVDITDKMVDMVRSANIRWKDVLKRKKQEQLDASDIDRKKKRAGALVKELELKRQKVIKDAQVEASLLQ</sequence>
<evidence type="ECO:0000313" key="1">
    <source>
        <dbReference type="EMBL" id="KAH7977278.1"/>
    </source>
</evidence>
<gene>
    <name evidence="1" type="ORF">HPB49_000262</name>
</gene>
<evidence type="ECO:0000313" key="2">
    <source>
        <dbReference type="Proteomes" id="UP000821865"/>
    </source>
</evidence>
<protein>
    <submittedName>
        <fullName evidence="1">Uncharacterized protein</fullName>
    </submittedName>
</protein>
<dbReference type="Proteomes" id="UP000821865">
    <property type="component" value="Chromosome 1"/>
</dbReference>
<name>A0ACB8DSM9_DERSI</name>
<proteinExistence type="predicted"/>
<accession>A0ACB8DSM9</accession>
<dbReference type="EMBL" id="CM023470">
    <property type="protein sequence ID" value="KAH7977278.1"/>
    <property type="molecule type" value="Genomic_DNA"/>
</dbReference>
<keyword evidence="2" id="KW-1185">Reference proteome</keyword>
<comment type="caution">
    <text evidence="1">The sequence shown here is derived from an EMBL/GenBank/DDBJ whole genome shotgun (WGS) entry which is preliminary data.</text>
</comment>